<feature type="transmembrane region" description="Helical" evidence="2">
    <location>
        <begin position="411"/>
        <end position="434"/>
    </location>
</feature>
<feature type="coiled-coil region" evidence="1">
    <location>
        <begin position="21"/>
        <end position="48"/>
    </location>
</feature>
<evidence type="ECO:0000256" key="2">
    <source>
        <dbReference type="SAM" id="Phobius"/>
    </source>
</evidence>
<feature type="transmembrane region" description="Helical" evidence="2">
    <location>
        <begin position="296"/>
        <end position="320"/>
    </location>
</feature>
<feature type="transmembrane region" description="Helical" evidence="2">
    <location>
        <begin position="446"/>
        <end position="464"/>
    </location>
</feature>
<dbReference type="Pfam" id="PF10101">
    <property type="entry name" value="DUF2339"/>
    <property type="match status" value="1"/>
</dbReference>
<sequence length="901" mass="101015">MLSNSLELVYILLLILIFIGGRQILKRLSQLETEVEDLKLQLALKKVAEYQGASQAETSETEEFEARDSKEQHAQLWQSEQDDKSTTLWSELDKPFKKLLEKISSNSLLWLGGFVLALGGVFLAKYAIEAGLISAEARVFLGFTFGISLLTMAEYLMRNPERFNIQSTQVSAALASAGIITCFSMMVVSTHYYKFIPPTPALFATLLVTSVATFMALRFGPIVAFIGVIGSYAVPALFWSIELTLLELSLFVTFISSSAIYINSKVNSRYLWHLSFIGHFSYLLLAIFLSNSGNEVAVLLSFSLASLYLFTLSPVMGWRLDGQNQKPLPLKVLLMPRKEQAGVLCAIPPIWIYYAIWGYQPELVAYSLVFTALLFWASYRHSAFDSWPILALILNLSTLAMQISYTDKTDILFMYTGAHLFTQVGGVIFFTYALLMHFKLPTRPAFSLLLGVSIPLLFAITYVLTPTEISESLYPLWAVELALFGAIAVMITKRYQQPHIQVSGWLLANANLSLIFTMLLEAGTLTLALTAQLVSLAYWSRRFKFSAPNWLIQAVLVVILARLTTAPWLSPYESETILGIHWTLIIYPACFGLVLLASKLFARPSLEPWLSGARMHLLALFVTTESSYLLIGDYPSLLSFSYQECVLLALNYLILGCVYLCRALVTQHNLVSQLYRVFGYALLMASASLHLILLVRFNPLLTNQDLGQMLGINWITPMWILPAVILTSALKLRIFETRLVQGIRILAGLFAIGSVNAVIRHFYHDGYIGIDFGIQEAELYTYSVVWLIIAAATIVWSQTHTSKLAHQIGFGLMFVVILKAFVVDMSELTGLLRAFSFLGLGLCLVAIGWLFQRLKHGEDDLTHSSNSTYELRSCNSEHHVETVFSGSFSFAHWLRARDDRR</sequence>
<feature type="transmembrane region" description="Helical" evidence="2">
    <location>
        <begin position="170"/>
        <end position="193"/>
    </location>
</feature>
<keyword evidence="1" id="KW-0175">Coiled coil</keyword>
<reference evidence="3 4" key="2">
    <citation type="submission" date="2015-01" db="EMBL/GenBank/DDBJ databases">
        <authorList>
            <consortium name="NBRP consortium"/>
            <person name="Sawabe T."/>
            <person name="Meirelles P."/>
            <person name="Feng G."/>
            <person name="Sayaka M."/>
            <person name="Hattori M."/>
            <person name="Ohkuma M."/>
        </authorList>
    </citation>
    <scope>NUCLEOTIDE SEQUENCE [LARGE SCALE GENOMIC DNA]</scope>
    <source>
        <strain evidence="4">JCM 19241</strain>
    </source>
</reference>
<feature type="transmembrane region" description="Helical" evidence="2">
    <location>
        <begin position="779"/>
        <end position="797"/>
    </location>
</feature>
<evidence type="ECO:0000313" key="4">
    <source>
        <dbReference type="Proteomes" id="UP000031666"/>
    </source>
</evidence>
<evidence type="ECO:0000313" key="3">
    <source>
        <dbReference type="EMBL" id="GAM76705.1"/>
    </source>
</evidence>
<feature type="transmembrane region" description="Helical" evidence="2">
    <location>
        <begin position="363"/>
        <end position="379"/>
    </location>
</feature>
<feature type="transmembrane region" description="Helical" evidence="2">
    <location>
        <begin position="108"/>
        <end position="128"/>
    </location>
</feature>
<feature type="transmembrane region" description="Helical" evidence="2">
    <location>
        <begin position="804"/>
        <end position="822"/>
    </location>
</feature>
<dbReference type="InterPro" id="IPR019286">
    <property type="entry name" value="DUF2339_TM"/>
</dbReference>
<proteinExistence type="predicted"/>
<reference evidence="3 4" key="1">
    <citation type="submission" date="2015-01" db="EMBL/GenBank/DDBJ databases">
        <title>Vibrio sp. C94 JCM 19241 whole genome shotgun sequence.</title>
        <authorList>
            <person name="Sawabe T."/>
            <person name="Meirelles P."/>
            <person name="Feng G."/>
            <person name="Sayaka M."/>
            <person name="Hattori M."/>
            <person name="Ohkuma M."/>
        </authorList>
    </citation>
    <scope>NUCLEOTIDE SEQUENCE [LARGE SCALE GENOMIC DNA]</scope>
    <source>
        <strain evidence="4">JCM 19241</strain>
    </source>
</reference>
<dbReference type="AlphaFoldDB" id="A0A0B8QAG1"/>
<feature type="transmembrane region" description="Helical" evidence="2">
    <location>
        <begin position="742"/>
        <end position="759"/>
    </location>
</feature>
<dbReference type="PANTHER" id="PTHR38434:SF1">
    <property type="entry name" value="BLL2549 PROTEIN"/>
    <property type="match status" value="1"/>
</dbReference>
<evidence type="ECO:0000256" key="1">
    <source>
        <dbReference type="SAM" id="Coils"/>
    </source>
</evidence>
<dbReference type="PANTHER" id="PTHR38434">
    <property type="entry name" value="BLL2549 PROTEIN"/>
    <property type="match status" value="1"/>
</dbReference>
<feature type="transmembrane region" description="Helical" evidence="2">
    <location>
        <begin position="677"/>
        <end position="697"/>
    </location>
</feature>
<accession>A0A0B8QAG1</accession>
<dbReference type="InterPro" id="IPR014600">
    <property type="entry name" value="UCP035905_mem"/>
</dbReference>
<keyword evidence="2" id="KW-1133">Transmembrane helix</keyword>
<feature type="transmembrane region" description="Helical" evidence="2">
    <location>
        <begin position="576"/>
        <end position="596"/>
    </location>
</feature>
<gene>
    <name evidence="3" type="ORF">JCM19241_4242</name>
</gene>
<feature type="transmembrane region" description="Helical" evidence="2">
    <location>
        <begin position="551"/>
        <end position="570"/>
    </location>
</feature>
<keyword evidence="2" id="KW-0812">Transmembrane</keyword>
<feature type="transmembrane region" description="Helical" evidence="2">
    <location>
        <begin position="341"/>
        <end position="357"/>
    </location>
</feature>
<feature type="transmembrane region" description="Helical" evidence="2">
    <location>
        <begin position="386"/>
        <end position="405"/>
    </location>
</feature>
<feature type="transmembrane region" description="Helical" evidence="2">
    <location>
        <begin position="270"/>
        <end position="290"/>
    </location>
</feature>
<organism evidence="3 4">
    <name type="scientific">Vibrio ishigakensis</name>
    <dbReference type="NCBI Taxonomy" id="1481914"/>
    <lineage>
        <taxon>Bacteria</taxon>
        <taxon>Pseudomonadati</taxon>
        <taxon>Pseudomonadota</taxon>
        <taxon>Gammaproteobacteria</taxon>
        <taxon>Vibrionales</taxon>
        <taxon>Vibrionaceae</taxon>
        <taxon>Vibrio</taxon>
    </lineage>
</organism>
<comment type="caution">
    <text evidence="3">The sequence shown here is derived from an EMBL/GenBank/DDBJ whole genome shotgun (WGS) entry which is preliminary data.</text>
</comment>
<name>A0A0B8QAG1_9VIBR</name>
<feature type="transmembrane region" description="Helical" evidence="2">
    <location>
        <begin position="140"/>
        <end position="158"/>
    </location>
</feature>
<feature type="transmembrane region" description="Helical" evidence="2">
    <location>
        <begin position="617"/>
        <end position="634"/>
    </location>
</feature>
<feature type="transmembrane region" description="Helical" evidence="2">
    <location>
        <begin position="646"/>
        <end position="665"/>
    </location>
</feature>
<dbReference type="PIRSF" id="PIRSF035905">
    <property type="entry name" value="UCP035905_mp"/>
    <property type="match status" value="1"/>
</dbReference>
<feature type="transmembrane region" description="Helical" evidence="2">
    <location>
        <begin position="522"/>
        <end position="539"/>
    </location>
</feature>
<dbReference type="STRING" id="1481914.JCM19241_4242"/>
<dbReference type="EMBL" id="BBSC01000006">
    <property type="protein sequence ID" value="GAM76705.1"/>
    <property type="molecule type" value="Genomic_DNA"/>
</dbReference>
<keyword evidence="2" id="KW-0472">Membrane</keyword>
<feature type="transmembrane region" description="Helical" evidence="2">
    <location>
        <begin position="476"/>
        <end position="492"/>
    </location>
</feature>
<feature type="transmembrane region" description="Helical" evidence="2">
    <location>
        <begin position="6"/>
        <end position="25"/>
    </location>
</feature>
<feature type="transmembrane region" description="Helical" evidence="2">
    <location>
        <begin position="709"/>
        <end position="730"/>
    </location>
</feature>
<feature type="transmembrane region" description="Helical" evidence="2">
    <location>
        <begin position="834"/>
        <end position="851"/>
    </location>
</feature>
<protein>
    <submittedName>
        <fullName evidence="3">Putative integral membrane protein</fullName>
    </submittedName>
</protein>
<dbReference type="Proteomes" id="UP000031666">
    <property type="component" value="Unassembled WGS sequence"/>
</dbReference>